<dbReference type="AlphaFoldDB" id="A0A5C1Q5G8"/>
<dbReference type="EMBL" id="CP035708">
    <property type="protein sequence ID" value="QEN02149.1"/>
    <property type="molecule type" value="Genomic_DNA"/>
</dbReference>
<keyword evidence="3" id="KW-0418">Kinase</keyword>
<sequence length="330" mass="36040">MKPVQPARPAIDARTAPLHLIVNPRAGGRRGGPDELTRQLTEALPPGTRRWHVHPPRSPAELPALAARVVARARSDGGVIVAAGGDGTLNTVVQALWEHPIPFGALPRGTFNFFGRQHGLPTDTDAALPHLLAAIEAGDMRPVQLGRIGDRIFLVNASLGLYPELLEEREEMKRRHGRSQWIARLAGLASLMRPRRSWRLHLTRTDLDGQRHREQREASTLFIGNNPLQLREVGLSDAALHQGGLGALTLAPVGRAGMLGLILQGLIGRLGRAQAVQDFAFSRLDIDLPGRRQVRIAIDGERIRLPLPLRVEVAPRPLWLLGARDTADSA</sequence>
<protein>
    <submittedName>
        <fullName evidence="2 3">Diacylglycerol kinase</fullName>
    </submittedName>
</protein>
<keyword evidence="5" id="KW-1185">Reference proteome</keyword>
<dbReference type="InterPro" id="IPR016064">
    <property type="entry name" value="NAD/diacylglycerol_kinase_sf"/>
</dbReference>
<dbReference type="InterPro" id="IPR017438">
    <property type="entry name" value="ATP-NAD_kinase_N"/>
</dbReference>
<dbReference type="Proteomes" id="UP000323522">
    <property type="component" value="Chromosome"/>
</dbReference>
<feature type="domain" description="DAGKc" evidence="1">
    <location>
        <begin position="13"/>
        <end position="152"/>
    </location>
</feature>
<gene>
    <name evidence="2" type="ORF">ABIC99_000791</name>
    <name evidence="3" type="ORF">EWH46_16200</name>
</gene>
<organism evidence="3 4">
    <name type="scientific">Sphaerotilus sulfidivorans</name>
    <dbReference type="NCBI Taxonomy" id="639200"/>
    <lineage>
        <taxon>Bacteria</taxon>
        <taxon>Pseudomonadati</taxon>
        <taxon>Pseudomonadota</taxon>
        <taxon>Betaproteobacteria</taxon>
        <taxon>Burkholderiales</taxon>
        <taxon>Sphaerotilaceae</taxon>
        <taxon>Sphaerotilus</taxon>
    </lineage>
</organism>
<dbReference type="PANTHER" id="PTHR12358">
    <property type="entry name" value="SPHINGOSINE KINASE"/>
    <property type="match status" value="1"/>
</dbReference>
<evidence type="ECO:0000313" key="3">
    <source>
        <dbReference type="EMBL" id="QEN02149.1"/>
    </source>
</evidence>
<reference evidence="2 5" key="2">
    <citation type="submission" date="2024-06" db="EMBL/GenBank/DDBJ databases">
        <title>Genomic Encyclopedia of Type Strains, Phase IV (KMG-IV): sequencing the most valuable type-strain genomes for metagenomic binning, comparative biology and taxonomic classification.</title>
        <authorList>
            <person name="Goeker M."/>
        </authorList>
    </citation>
    <scope>NUCLEOTIDE SEQUENCE [LARGE SCALE GENOMIC DNA]</scope>
    <source>
        <strain evidence="2 5">D-501</strain>
    </source>
</reference>
<proteinExistence type="predicted"/>
<dbReference type="EMBL" id="JBEPLS010000002">
    <property type="protein sequence ID" value="MET3603007.1"/>
    <property type="molecule type" value="Genomic_DNA"/>
</dbReference>
<dbReference type="GO" id="GO:0016301">
    <property type="term" value="F:kinase activity"/>
    <property type="evidence" value="ECO:0007669"/>
    <property type="project" value="UniProtKB-KW"/>
</dbReference>
<dbReference type="InterPro" id="IPR001206">
    <property type="entry name" value="Diacylglycerol_kinase_cat_dom"/>
</dbReference>
<dbReference type="Gene3D" id="2.60.200.40">
    <property type="match status" value="1"/>
</dbReference>
<dbReference type="PANTHER" id="PTHR12358:SF54">
    <property type="entry name" value="SPHINGOSINE KINASE RELATED PROTEIN"/>
    <property type="match status" value="1"/>
</dbReference>
<reference evidence="3 4" key="1">
    <citation type="submission" date="2019-02" db="EMBL/GenBank/DDBJ databases">
        <title>Complete Genome Sequence and Methylome Analysis of Sphaerotilus natans subsp. sulfidivorans D-507.</title>
        <authorList>
            <person name="Fomenkov A."/>
            <person name="Gridneva E."/>
            <person name="Smolyakov D."/>
            <person name="Dubinina G."/>
            <person name="Vincze T."/>
            <person name="Grabovich M."/>
            <person name="Roberts R.J."/>
        </authorList>
    </citation>
    <scope>NUCLEOTIDE SEQUENCE [LARGE SCALE GENOMIC DNA]</scope>
    <source>
        <strain evidence="3 4">D-507</strain>
    </source>
</reference>
<dbReference type="Pfam" id="PF00781">
    <property type="entry name" value="DAGK_cat"/>
    <property type="match status" value="1"/>
</dbReference>
<evidence type="ECO:0000313" key="5">
    <source>
        <dbReference type="Proteomes" id="UP001549111"/>
    </source>
</evidence>
<dbReference type="InterPro" id="IPR050187">
    <property type="entry name" value="Lipid_Phosphate_FormReg"/>
</dbReference>
<dbReference type="Proteomes" id="UP001549111">
    <property type="component" value="Unassembled WGS sequence"/>
</dbReference>
<evidence type="ECO:0000313" key="2">
    <source>
        <dbReference type="EMBL" id="MET3603007.1"/>
    </source>
</evidence>
<dbReference type="SMART" id="SM00046">
    <property type="entry name" value="DAGKc"/>
    <property type="match status" value="1"/>
</dbReference>
<dbReference type="PROSITE" id="PS50146">
    <property type="entry name" value="DAGK"/>
    <property type="match status" value="1"/>
</dbReference>
<evidence type="ECO:0000259" key="1">
    <source>
        <dbReference type="PROSITE" id="PS50146"/>
    </source>
</evidence>
<name>A0A5C1Q5G8_9BURK</name>
<keyword evidence="3" id="KW-0808">Transferase</keyword>
<dbReference type="OrthoDB" id="142078at2"/>
<dbReference type="RefSeq" id="WP_149504779.1">
    <property type="nucleotide sequence ID" value="NZ_CP035708.1"/>
</dbReference>
<dbReference type="Gene3D" id="3.40.50.10330">
    <property type="entry name" value="Probable inorganic polyphosphate/atp-NAD kinase, domain 1"/>
    <property type="match status" value="1"/>
</dbReference>
<evidence type="ECO:0000313" key="4">
    <source>
        <dbReference type="Proteomes" id="UP000323522"/>
    </source>
</evidence>
<accession>A0A5C1Q5G8</accession>
<dbReference type="SUPFAM" id="SSF111331">
    <property type="entry name" value="NAD kinase/diacylglycerol kinase-like"/>
    <property type="match status" value="1"/>
</dbReference>
<dbReference type="KEGG" id="snn:EWH46_16200"/>